<dbReference type="InterPro" id="IPR001789">
    <property type="entry name" value="Sig_transdc_resp-reg_receiver"/>
</dbReference>
<evidence type="ECO:0000256" key="7">
    <source>
        <dbReference type="ARBA" id="ARBA00023163"/>
    </source>
</evidence>
<evidence type="ECO:0000259" key="10">
    <source>
        <dbReference type="PROSITE" id="PS50110"/>
    </source>
</evidence>
<accession>A0ABT0YJD9</accession>
<evidence type="ECO:0000256" key="1">
    <source>
        <dbReference type="ARBA" id="ARBA00004496"/>
    </source>
</evidence>
<dbReference type="Pfam" id="PF00072">
    <property type="entry name" value="Response_reg"/>
    <property type="match status" value="1"/>
</dbReference>
<dbReference type="SUPFAM" id="SSF52172">
    <property type="entry name" value="CheY-like"/>
    <property type="match status" value="1"/>
</dbReference>
<feature type="DNA-binding region" description="OmpR/PhoB-type" evidence="9">
    <location>
        <begin position="124"/>
        <end position="218"/>
    </location>
</feature>
<evidence type="ECO:0000256" key="3">
    <source>
        <dbReference type="ARBA" id="ARBA00022553"/>
    </source>
</evidence>
<dbReference type="Pfam" id="PF00486">
    <property type="entry name" value="Trans_reg_C"/>
    <property type="match status" value="1"/>
</dbReference>
<evidence type="ECO:0000313" key="13">
    <source>
        <dbReference type="Proteomes" id="UP001165541"/>
    </source>
</evidence>
<dbReference type="Proteomes" id="UP001165541">
    <property type="component" value="Unassembled WGS sequence"/>
</dbReference>
<evidence type="ECO:0000313" key="12">
    <source>
        <dbReference type="EMBL" id="MCM5678847.1"/>
    </source>
</evidence>
<keyword evidence="2" id="KW-0963">Cytoplasm</keyword>
<keyword evidence="13" id="KW-1185">Reference proteome</keyword>
<feature type="modified residue" description="4-aspartylphosphate" evidence="8">
    <location>
        <position position="51"/>
    </location>
</feature>
<gene>
    <name evidence="12" type="ORF">M8A51_04800</name>
</gene>
<evidence type="ECO:0000256" key="9">
    <source>
        <dbReference type="PROSITE-ProRule" id="PRU01091"/>
    </source>
</evidence>
<comment type="caution">
    <text evidence="12">The sequence shown here is derived from an EMBL/GenBank/DDBJ whole genome shotgun (WGS) entry which is preliminary data.</text>
</comment>
<keyword evidence="4" id="KW-0902">Two-component regulatory system</keyword>
<dbReference type="PROSITE" id="PS51755">
    <property type="entry name" value="OMPR_PHOB"/>
    <property type="match status" value="1"/>
</dbReference>
<dbReference type="Gene3D" id="1.10.10.10">
    <property type="entry name" value="Winged helix-like DNA-binding domain superfamily/Winged helix DNA-binding domain"/>
    <property type="match status" value="1"/>
</dbReference>
<dbReference type="EMBL" id="JAMKFE010000002">
    <property type="protein sequence ID" value="MCM5678847.1"/>
    <property type="molecule type" value="Genomic_DNA"/>
</dbReference>
<comment type="subcellular location">
    <subcellularLocation>
        <location evidence="1">Cytoplasm</location>
    </subcellularLocation>
</comment>
<keyword evidence="7" id="KW-0804">Transcription</keyword>
<dbReference type="PANTHER" id="PTHR48111:SF35">
    <property type="entry name" value="TRANSCRIPTIONAL REGULATORY PROTEIN QSEB"/>
    <property type="match status" value="1"/>
</dbReference>
<evidence type="ECO:0000256" key="8">
    <source>
        <dbReference type="PROSITE-ProRule" id="PRU00169"/>
    </source>
</evidence>
<evidence type="ECO:0000256" key="5">
    <source>
        <dbReference type="ARBA" id="ARBA00023015"/>
    </source>
</evidence>
<evidence type="ECO:0000256" key="4">
    <source>
        <dbReference type="ARBA" id="ARBA00023012"/>
    </source>
</evidence>
<dbReference type="InterPro" id="IPR001867">
    <property type="entry name" value="OmpR/PhoB-type_DNA-bd"/>
</dbReference>
<evidence type="ECO:0000256" key="6">
    <source>
        <dbReference type="ARBA" id="ARBA00023125"/>
    </source>
</evidence>
<feature type="domain" description="Response regulatory" evidence="10">
    <location>
        <begin position="2"/>
        <end position="116"/>
    </location>
</feature>
<dbReference type="PROSITE" id="PS50110">
    <property type="entry name" value="RESPONSE_REGULATORY"/>
    <property type="match status" value="1"/>
</dbReference>
<reference evidence="12" key="1">
    <citation type="submission" date="2022-05" db="EMBL/GenBank/DDBJ databases">
        <title>Schlegelella sp. nov., isolated from mangrove soil.</title>
        <authorList>
            <person name="Liu Y."/>
            <person name="Ge X."/>
            <person name="Liu W."/>
        </authorList>
    </citation>
    <scope>NUCLEOTIDE SEQUENCE</scope>
    <source>
        <strain evidence="12">S2-27</strain>
    </source>
</reference>
<dbReference type="Gene3D" id="3.40.50.2300">
    <property type="match status" value="1"/>
</dbReference>
<proteinExistence type="predicted"/>
<dbReference type="CDD" id="cd00383">
    <property type="entry name" value="trans_reg_C"/>
    <property type="match status" value="1"/>
</dbReference>
<dbReference type="InterPro" id="IPR011006">
    <property type="entry name" value="CheY-like_superfamily"/>
</dbReference>
<dbReference type="CDD" id="cd17624">
    <property type="entry name" value="REC_OmpR_PmrA-like"/>
    <property type="match status" value="1"/>
</dbReference>
<dbReference type="InterPro" id="IPR039420">
    <property type="entry name" value="WalR-like"/>
</dbReference>
<dbReference type="SMART" id="SM00448">
    <property type="entry name" value="REC"/>
    <property type="match status" value="1"/>
</dbReference>
<dbReference type="PANTHER" id="PTHR48111">
    <property type="entry name" value="REGULATOR OF RPOS"/>
    <property type="match status" value="1"/>
</dbReference>
<evidence type="ECO:0000256" key="2">
    <source>
        <dbReference type="ARBA" id="ARBA00022490"/>
    </source>
</evidence>
<organism evidence="12 13">
    <name type="scientific">Caldimonas mangrovi</name>
    <dbReference type="NCBI Taxonomy" id="2944811"/>
    <lineage>
        <taxon>Bacteria</taxon>
        <taxon>Pseudomonadati</taxon>
        <taxon>Pseudomonadota</taxon>
        <taxon>Betaproteobacteria</taxon>
        <taxon>Burkholderiales</taxon>
        <taxon>Sphaerotilaceae</taxon>
        <taxon>Caldimonas</taxon>
    </lineage>
</organism>
<protein>
    <submittedName>
        <fullName evidence="12">Response regulator transcription factor</fullName>
    </submittedName>
</protein>
<dbReference type="Gene3D" id="6.10.250.690">
    <property type="match status" value="1"/>
</dbReference>
<keyword evidence="6 9" id="KW-0238">DNA-binding</keyword>
<dbReference type="SMART" id="SM00862">
    <property type="entry name" value="Trans_reg_C"/>
    <property type="match status" value="1"/>
</dbReference>
<keyword evidence="3 8" id="KW-0597">Phosphoprotein</keyword>
<name>A0ABT0YJD9_9BURK</name>
<keyword evidence="5" id="KW-0805">Transcription regulation</keyword>
<sequence length="221" mass="24717">MQLLLVEDDEMLGEAVRNRLQKADWRVDWAKDAPGARLALTDHGYDAVLLDIGLPGGSGLGVLQHMRSRYDPTPVLIVTARDQLSERIQGLDAGADDYIVKPFQLDELGARIRAVVRRSQGRVSPLITYRDITVDPARRAVSREGERVSLSVHEYRTLLALMEKRGWVVTRDQLEDAVYGGSSSIESNTIAVYVHQLRRKLGDDLIVTVHGFGYRIGEERA</sequence>
<feature type="domain" description="OmpR/PhoB-type" evidence="11">
    <location>
        <begin position="124"/>
        <end position="218"/>
    </location>
</feature>
<dbReference type="InterPro" id="IPR036388">
    <property type="entry name" value="WH-like_DNA-bd_sf"/>
</dbReference>
<evidence type="ECO:0000259" key="11">
    <source>
        <dbReference type="PROSITE" id="PS51755"/>
    </source>
</evidence>
<dbReference type="RefSeq" id="WP_251776977.1">
    <property type="nucleotide sequence ID" value="NZ_JAMKFE010000002.1"/>
</dbReference>